<evidence type="ECO:0000256" key="6">
    <source>
        <dbReference type="ARBA" id="ARBA00022729"/>
    </source>
</evidence>
<protein>
    <recommendedName>
        <fullName evidence="11">Peptidase M14 domain-containing protein</fullName>
    </recommendedName>
</protein>
<name>A0A1I8Q2V7_STOCA</name>
<dbReference type="Proteomes" id="UP000095300">
    <property type="component" value="Unassembled WGS sequence"/>
</dbReference>
<evidence type="ECO:0000256" key="7">
    <source>
        <dbReference type="ARBA" id="ARBA00022801"/>
    </source>
</evidence>
<evidence type="ECO:0000259" key="11">
    <source>
        <dbReference type="PROSITE" id="PS52035"/>
    </source>
</evidence>
<proteinExistence type="inferred from homology"/>
<dbReference type="PROSITE" id="PS52035">
    <property type="entry name" value="PEPTIDASE_M14"/>
    <property type="match status" value="1"/>
</dbReference>
<dbReference type="SUPFAM" id="SSF53187">
    <property type="entry name" value="Zn-dependent exopeptidases"/>
    <property type="match status" value="1"/>
</dbReference>
<keyword evidence="5" id="KW-0479">Metal-binding</keyword>
<evidence type="ECO:0000313" key="12">
    <source>
        <dbReference type="EnsemblMetazoa" id="SCAU013356-PA"/>
    </source>
</evidence>
<dbReference type="SMART" id="SM00631">
    <property type="entry name" value="Zn_pept"/>
    <property type="match status" value="1"/>
</dbReference>
<dbReference type="OrthoDB" id="3626597at2759"/>
<keyword evidence="3" id="KW-0121">Carboxypeptidase</keyword>
<reference evidence="12" key="1">
    <citation type="submission" date="2020-05" db="UniProtKB">
        <authorList>
            <consortium name="EnsemblMetazoa"/>
        </authorList>
    </citation>
    <scope>IDENTIFICATION</scope>
    <source>
        <strain evidence="12">USDA</strain>
    </source>
</reference>
<evidence type="ECO:0000256" key="10">
    <source>
        <dbReference type="PROSITE-ProRule" id="PRU01379"/>
    </source>
</evidence>
<dbReference type="VEuPathDB" id="VectorBase:SCAU013356"/>
<dbReference type="Pfam" id="PF00246">
    <property type="entry name" value="Peptidase_M14"/>
    <property type="match status" value="1"/>
</dbReference>
<dbReference type="GO" id="GO:0005615">
    <property type="term" value="C:extracellular space"/>
    <property type="evidence" value="ECO:0007669"/>
    <property type="project" value="TreeGrafter"/>
</dbReference>
<dbReference type="InterPro" id="IPR000834">
    <property type="entry name" value="Peptidase_M14"/>
</dbReference>
<evidence type="ECO:0000256" key="1">
    <source>
        <dbReference type="ARBA" id="ARBA00001947"/>
    </source>
</evidence>
<organism evidence="12 13">
    <name type="scientific">Stomoxys calcitrans</name>
    <name type="common">Stable fly</name>
    <name type="synonym">Conops calcitrans</name>
    <dbReference type="NCBI Taxonomy" id="35570"/>
    <lineage>
        <taxon>Eukaryota</taxon>
        <taxon>Metazoa</taxon>
        <taxon>Ecdysozoa</taxon>
        <taxon>Arthropoda</taxon>
        <taxon>Hexapoda</taxon>
        <taxon>Insecta</taxon>
        <taxon>Pterygota</taxon>
        <taxon>Neoptera</taxon>
        <taxon>Endopterygota</taxon>
        <taxon>Diptera</taxon>
        <taxon>Brachycera</taxon>
        <taxon>Muscomorpha</taxon>
        <taxon>Muscoidea</taxon>
        <taxon>Muscidae</taxon>
        <taxon>Stomoxys</taxon>
    </lineage>
</organism>
<dbReference type="AlphaFoldDB" id="A0A1I8Q2V7"/>
<feature type="active site" description="Proton donor/acceptor" evidence="10">
    <location>
        <position position="366"/>
    </location>
</feature>
<dbReference type="Gene3D" id="3.40.630.10">
    <property type="entry name" value="Zn peptidases"/>
    <property type="match status" value="1"/>
</dbReference>
<gene>
    <name evidence="12" type="primary">106088967</name>
</gene>
<keyword evidence="8" id="KW-0862">Zinc</keyword>
<dbReference type="GO" id="GO:0008270">
    <property type="term" value="F:zinc ion binding"/>
    <property type="evidence" value="ECO:0007669"/>
    <property type="project" value="InterPro"/>
</dbReference>
<dbReference type="PRINTS" id="PR00765">
    <property type="entry name" value="CRBOXYPTASEA"/>
</dbReference>
<evidence type="ECO:0000256" key="5">
    <source>
        <dbReference type="ARBA" id="ARBA00022723"/>
    </source>
</evidence>
<dbReference type="GO" id="GO:0006508">
    <property type="term" value="P:proteolysis"/>
    <property type="evidence" value="ECO:0007669"/>
    <property type="project" value="UniProtKB-KW"/>
</dbReference>
<dbReference type="GO" id="GO:0004181">
    <property type="term" value="F:metallocarboxypeptidase activity"/>
    <property type="evidence" value="ECO:0007669"/>
    <property type="project" value="InterPro"/>
</dbReference>
<dbReference type="EnsemblMetazoa" id="SCAU013356-RA">
    <property type="protein sequence ID" value="SCAU013356-PA"/>
    <property type="gene ID" value="SCAU013356"/>
</dbReference>
<evidence type="ECO:0000256" key="2">
    <source>
        <dbReference type="ARBA" id="ARBA00005988"/>
    </source>
</evidence>
<evidence type="ECO:0000256" key="8">
    <source>
        <dbReference type="ARBA" id="ARBA00022833"/>
    </source>
</evidence>
<feature type="domain" description="Peptidase M14" evidence="11">
    <location>
        <begin position="77"/>
        <end position="399"/>
    </location>
</feature>
<comment type="similarity">
    <text evidence="2 10">Belongs to the peptidase M14 family.</text>
</comment>
<evidence type="ECO:0000256" key="3">
    <source>
        <dbReference type="ARBA" id="ARBA00022645"/>
    </source>
</evidence>
<dbReference type="PANTHER" id="PTHR11705">
    <property type="entry name" value="PROTEASE FAMILY M14 CARBOXYPEPTIDASE A,B"/>
    <property type="match status" value="1"/>
</dbReference>
<dbReference type="FunFam" id="3.40.630.10:FF:000084">
    <property type="entry name" value="Carboxypeptidase B2"/>
    <property type="match status" value="1"/>
</dbReference>
<evidence type="ECO:0000313" key="13">
    <source>
        <dbReference type="Proteomes" id="UP000095300"/>
    </source>
</evidence>
<sequence length="506" mass="58057">MANRETPLEVSGTHMNLHSYAAHRNLPKIALIKINRTTANRLKAPSTAGTEKRKASRTPSVAVSRLMQLPRPDVLNCYLSYNDIIMYLEYLRVRYSEFVKIHTLGLSYERRPIRAIEIHWNSDSNLWAQAKENRIRSAPVYSAELQQLEICEPQKGRNTVFIEGGTHAREWITVTVALHCIHQLTEKNIRHRELLRKLRFFIVPVVNPDGYEYSKNTNPRWRKNRRPHPDDGYVGTDCNRNFDIHWDKCKSKAKKNTYPGDKPFSEPETKALAQMLHKLAPKVLLFLSLHSYAQCIMYPWGYSKSLPTNYKLMESVAMAARNAIKTHSGRYYRVGSISSITKRIIAGSVVDYAYGVVKIPLALVMELPSNEYGFQPPVEKISPLSAESWCGIREMCKHAYELKAQIDKEEQQPIQLLTENGVETNDTEPTMQLEMLKEEAMSIRSKNHKNPEEIAERPSCSELVEDAKSVIRPKFIVRGDSTTNAISPRTASRDYFSSLLDFELEM</sequence>
<keyword evidence="6" id="KW-0732">Signal</keyword>
<keyword evidence="7" id="KW-0378">Hydrolase</keyword>
<evidence type="ECO:0000256" key="4">
    <source>
        <dbReference type="ARBA" id="ARBA00022670"/>
    </source>
</evidence>
<dbReference type="STRING" id="35570.A0A1I8Q2V7"/>
<accession>A0A1I8Q2V7</accession>
<keyword evidence="13" id="KW-1185">Reference proteome</keyword>
<comment type="cofactor">
    <cofactor evidence="1">
        <name>Zn(2+)</name>
        <dbReference type="ChEBI" id="CHEBI:29105"/>
    </cofactor>
</comment>
<evidence type="ECO:0000256" key="9">
    <source>
        <dbReference type="ARBA" id="ARBA00023049"/>
    </source>
</evidence>
<keyword evidence="4" id="KW-0645">Protease</keyword>
<dbReference type="KEGG" id="scac:106088967"/>
<keyword evidence="9" id="KW-0482">Metalloprotease</keyword>
<dbReference type="PANTHER" id="PTHR11705:SF154">
    <property type="entry name" value="PEPTIDASE M14 CARBOXYPEPTIDASE A DOMAIN-CONTAINING PROTEIN"/>
    <property type="match status" value="1"/>
</dbReference>